<dbReference type="OrthoDB" id="10012856at2"/>
<dbReference type="AlphaFoldDB" id="A0A1I0SZW2"/>
<name>A0A1I0SZW2_9NOCA</name>
<evidence type="ECO:0000313" key="3">
    <source>
        <dbReference type="Proteomes" id="UP000182054"/>
    </source>
</evidence>
<evidence type="ECO:0000313" key="2">
    <source>
        <dbReference type="EMBL" id="SFA45042.1"/>
    </source>
</evidence>
<organism evidence="2 3">
    <name type="scientific">Rhodococcoides kroppenstedtii</name>
    <dbReference type="NCBI Taxonomy" id="293050"/>
    <lineage>
        <taxon>Bacteria</taxon>
        <taxon>Bacillati</taxon>
        <taxon>Actinomycetota</taxon>
        <taxon>Actinomycetes</taxon>
        <taxon>Mycobacteriales</taxon>
        <taxon>Nocardiaceae</taxon>
        <taxon>Rhodococcoides</taxon>
    </lineage>
</organism>
<protein>
    <submittedName>
        <fullName evidence="2">Uncharacterized protein</fullName>
    </submittedName>
</protein>
<dbReference type="GeneID" id="85485050"/>
<evidence type="ECO:0000256" key="1">
    <source>
        <dbReference type="SAM" id="MobiDB-lite"/>
    </source>
</evidence>
<sequence>MTPQTVVEAVIADRRSDGSGPRSVHAHGVFVDEAAATCFVRHQLAALPARGVTDVHVSLTALGGDDTARPLRDVSGEVATVATEFDTPPAVERDLAATLTRAARSRRVDVAAVLERAAATAAANVGGADLLLAASPESVAAHHVSALAGLGTDPELPLLRRTEPVVLYFETRDQQLDDYGIRELCTRDTVAIRAELRRADRDGNPRAELEAELAAVQTLYEADVEAYVATWIAAATSRARDLGLPDDVPVLLSTDETESYDDGDLEPLYDYAFATVALPGCGYTPTTYPHRDTSGMPDVEAFVDAERTAHRSYRDRVARTYRRPAGSYATLHTGRTAAVCRSSSPPDDHSIDLQSEPST</sequence>
<gene>
    <name evidence="2" type="ORF">SAMN05444374_103196</name>
</gene>
<reference evidence="2 3" key="1">
    <citation type="submission" date="2016-10" db="EMBL/GenBank/DDBJ databases">
        <authorList>
            <person name="de Groot N.N."/>
        </authorList>
    </citation>
    <scope>NUCLEOTIDE SEQUENCE [LARGE SCALE GENOMIC DNA]</scope>
    <source>
        <strain evidence="2 3">DSM 44908</strain>
    </source>
</reference>
<feature type="region of interest" description="Disordered" evidence="1">
    <location>
        <begin position="336"/>
        <end position="359"/>
    </location>
</feature>
<dbReference type="Proteomes" id="UP000182054">
    <property type="component" value="Unassembled WGS sequence"/>
</dbReference>
<dbReference type="RefSeq" id="WP_074921832.1">
    <property type="nucleotide sequence ID" value="NZ_FOJN01000003.1"/>
</dbReference>
<proteinExistence type="predicted"/>
<dbReference type="EMBL" id="FOJN01000003">
    <property type="protein sequence ID" value="SFA45042.1"/>
    <property type="molecule type" value="Genomic_DNA"/>
</dbReference>
<accession>A0A1I0SZW2</accession>